<name>A0A7X3FEK6_9BACL</name>
<dbReference type="Gene3D" id="3.40.50.150">
    <property type="entry name" value="Vaccinia Virus protein VP39"/>
    <property type="match status" value="1"/>
</dbReference>
<dbReference type="GO" id="GO:0032259">
    <property type="term" value="P:methylation"/>
    <property type="evidence" value="ECO:0007669"/>
    <property type="project" value="UniProtKB-KW"/>
</dbReference>
<dbReference type="GO" id="GO:0008757">
    <property type="term" value="F:S-adenosylmethionine-dependent methyltransferase activity"/>
    <property type="evidence" value="ECO:0007669"/>
    <property type="project" value="InterPro"/>
</dbReference>
<keyword evidence="2" id="KW-0489">Methyltransferase</keyword>
<feature type="domain" description="Methyltransferase type 11" evidence="1">
    <location>
        <begin position="36"/>
        <end position="132"/>
    </location>
</feature>
<keyword evidence="3" id="KW-1185">Reference proteome</keyword>
<keyword evidence="2" id="KW-0808">Transferase</keyword>
<accession>A0A7X3FEK6</accession>
<dbReference type="EMBL" id="RHLK01000001">
    <property type="protein sequence ID" value="MVO98245.1"/>
    <property type="molecule type" value="Genomic_DNA"/>
</dbReference>
<evidence type="ECO:0000313" key="3">
    <source>
        <dbReference type="Proteomes" id="UP000490800"/>
    </source>
</evidence>
<dbReference type="Pfam" id="PF08241">
    <property type="entry name" value="Methyltransf_11"/>
    <property type="match status" value="1"/>
</dbReference>
<dbReference type="AlphaFoldDB" id="A0A7X3FEK6"/>
<dbReference type="PANTHER" id="PTHR43591">
    <property type="entry name" value="METHYLTRANSFERASE"/>
    <property type="match status" value="1"/>
</dbReference>
<evidence type="ECO:0000259" key="1">
    <source>
        <dbReference type="Pfam" id="PF08241"/>
    </source>
</evidence>
<evidence type="ECO:0000313" key="2">
    <source>
        <dbReference type="EMBL" id="MVO98245.1"/>
    </source>
</evidence>
<proteinExistence type="predicted"/>
<dbReference type="OrthoDB" id="9784101at2"/>
<reference evidence="2 3" key="1">
    <citation type="journal article" date="2019" name="Microorganisms">
        <title>Paenibacillus lutrae sp. nov., A Chitinolytic Species Isolated from A River Otter in Castril Natural Park, Granada, Spain.</title>
        <authorList>
            <person name="Rodriguez M."/>
            <person name="Reina J.C."/>
            <person name="Bejar V."/>
            <person name="Llamas I."/>
        </authorList>
    </citation>
    <scope>NUCLEOTIDE SEQUENCE [LARGE SCALE GENOMIC DNA]</scope>
    <source>
        <strain evidence="2 3">N10</strain>
    </source>
</reference>
<dbReference type="CDD" id="cd02440">
    <property type="entry name" value="AdoMet_MTases"/>
    <property type="match status" value="1"/>
</dbReference>
<comment type="caution">
    <text evidence="2">The sequence shown here is derived from an EMBL/GenBank/DDBJ whole genome shotgun (WGS) entry which is preliminary data.</text>
</comment>
<dbReference type="Proteomes" id="UP000490800">
    <property type="component" value="Unassembled WGS sequence"/>
</dbReference>
<dbReference type="RefSeq" id="WP_157332627.1">
    <property type="nucleotide sequence ID" value="NZ_RHLK01000001.1"/>
</dbReference>
<dbReference type="PANTHER" id="PTHR43591:SF110">
    <property type="entry name" value="RHODANESE DOMAIN-CONTAINING PROTEIN"/>
    <property type="match status" value="1"/>
</dbReference>
<organism evidence="2 3">
    <name type="scientific">Paenibacillus lutrae</name>
    <dbReference type="NCBI Taxonomy" id="2078573"/>
    <lineage>
        <taxon>Bacteria</taxon>
        <taxon>Bacillati</taxon>
        <taxon>Bacillota</taxon>
        <taxon>Bacilli</taxon>
        <taxon>Bacillales</taxon>
        <taxon>Paenibacillaceae</taxon>
        <taxon>Paenibacillus</taxon>
    </lineage>
</organism>
<protein>
    <submittedName>
        <fullName evidence="2">Methyltransferase domain-containing protein</fullName>
    </submittedName>
</protein>
<gene>
    <name evidence="2" type="ORF">EDM21_01605</name>
</gene>
<dbReference type="InterPro" id="IPR013216">
    <property type="entry name" value="Methyltransf_11"/>
</dbReference>
<sequence length="186" mass="20969">MNPNVQRKIKNLENIERFPPDHLFEYLPLKKSDRVLDLGAGTGYISLPLAEQVQSVCAVDYDEDILKYLEKAAGERNITNIEYVAGNFKDIPLENESFDKAIASISLHEVSPLAEALQEIYRVLKDNGLFLCIELEKTEKFSGPRVSAEEMEVKIREAGFSIVVNTLLQTQVANQPVYVIVAQKNK</sequence>
<dbReference type="SUPFAM" id="SSF53335">
    <property type="entry name" value="S-adenosyl-L-methionine-dependent methyltransferases"/>
    <property type="match status" value="1"/>
</dbReference>
<dbReference type="InterPro" id="IPR029063">
    <property type="entry name" value="SAM-dependent_MTases_sf"/>
</dbReference>